<feature type="transmembrane region" description="Helical" evidence="12">
    <location>
        <begin position="896"/>
        <end position="916"/>
    </location>
</feature>
<evidence type="ECO:0000256" key="10">
    <source>
        <dbReference type="ARBA" id="ARBA00023180"/>
    </source>
</evidence>
<dbReference type="GO" id="GO:0016887">
    <property type="term" value="F:ATP hydrolysis activity"/>
    <property type="evidence" value="ECO:0007669"/>
    <property type="project" value="InterPro"/>
</dbReference>
<feature type="transmembrane region" description="Helical" evidence="12">
    <location>
        <begin position="820"/>
        <end position="839"/>
    </location>
</feature>
<feature type="transmembrane region" description="Helical" evidence="12">
    <location>
        <begin position="796"/>
        <end position="814"/>
    </location>
</feature>
<comment type="subcellular location">
    <subcellularLocation>
        <location evidence="1">Cell membrane</location>
        <topology evidence="1">Multi-pass membrane protein</topology>
    </subcellularLocation>
</comment>
<evidence type="ECO:0000259" key="13">
    <source>
        <dbReference type="PROSITE" id="PS50893"/>
    </source>
</evidence>
<feature type="domain" description="ABC transporter" evidence="13">
    <location>
        <begin position="357"/>
        <end position="593"/>
    </location>
</feature>
<dbReference type="CDD" id="cd18578">
    <property type="entry name" value="ABC_6TM_Pgp_ABCB1_D2_like"/>
    <property type="match status" value="1"/>
</dbReference>
<feature type="transmembrane region" description="Helical" evidence="12">
    <location>
        <begin position="294"/>
        <end position="314"/>
    </location>
</feature>
<dbReference type="GO" id="GO:0005886">
    <property type="term" value="C:plasma membrane"/>
    <property type="evidence" value="ECO:0007669"/>
    <property type="project" value="UniProtKB-SubCell"/>
</dbReference>
<keyword evidence="7" id="KW-0067">ATP-binding</keyword>
<evidence type="ECO:0000256" key="7">
    <source>
        <dbReference type="ARBA" id="ARBA00022840"/>
    </source>
</evidence>
<dbReference type="FunFam" id="1.20.1560.10:FF:000126">
    <property type="entry name" value="Putative ABC transporter B family member 8"/>
    <property type="match status" value="1"/>
</dbReference>
<feature type="transmembrane region" description="Helical" evidence="12">
    <location>
        <begin position="673"/>
        <end position="704"/>
    </location>
</feature>
<evidence type="ECO:0000256" key="1">
    <source>
        <dbReference type="ARBA" id="ARBA00004651"/>
    </source>
</evidence>
<reference evidence="15" key="1">
    <citation type="submission" date="2023-04" db="EMBL/GenBank/DDBJ databases">
        <authorList>
            <person name="Vijverberg K."/>
            <person name="Xiong W."/>
            <person name="Schranz E."/>
        </authorList>
    </citation>
    <scope>NUCLEOTIDE SEQUENCE</scope>
</reference>
<feature type="compositionally biased region" description="Polar residues" evidence="11">
    <location>
        <begin position="610"/>
        <end position="621"/>
    </location>
</feature>
<dbReference type="EMBL" id="OX465078">
    <property type="protein sequence ID" value="CAI9272744.1"/>
    <property type="molecule type" value="Genomic_DNA"/>
</dbReference>
<dbReference type="InterPro" id="IPR003593">
    <property type="entry name" value="AAA+_ATPase"/>
</dbReference>
<keyword evidence="9 12" id="KW-0472">Membrane</keyword>
<comment type="similarity">
    <text evidence="2">Belongs to the ABC transporter superfamily. ABCB family. Multidrug resistance exporter (TC 3.A.1.201) subfamily.</text>
</comment>
<dbReference type="Proteomes" id="UP001177003">
    <property type="component" value="Chromosome 2"/>
</dbReference>
<keyword evidence="10" id="KW-0325">Glycoprotein</keyword>
<evidence type="ECO:0000256" key="11">
    <source>
        <dbReference type="SAM" id="MobiDB-lite"/>
    </source>
</evidence>
<dbReference type="AlphaFoldDB" id="A0AA35Y9Z3"/>
<dbReference type="FunFam" id="1.20.1560.10:FF:000029">
    <property type="entry name" value="ABC transporter B family member 1"/>
    <property type="match status" value="1"/>
</dbReference>
<evidence type="ECO:0000256" key="3">
    <source>
        <dbReference type="ARBA" id="ARBA00022448"/>
    </source>
</evidence>
<dbReference type="PROSITE" id="PS00211">
    <property type="entry name" value="ABC_TRANSPORTER_1"/>
    <property type="match status" value="2"/>
</dbReference>
<organism evidence="15 16">
    <name type="scientific">Lactuca saligna</name>
    <name type="common">Willowleaf lettuce</name>
    <dbReference type="NCBI Taxonomy" id="75948"/>
    <lineage>
        <taxon>Eukaryota</taxon>
        <taxon>Viridiplantae</taxon>
        <taxon>Streptophyta</taxon>
        <taxon>Embryophyta</taxon>
        <taxon>Tracheophyta</taxon>
        <taxon>Spermatophyta</taxon>
        <taxon>Magnoliopsida</taxon>
        <taxon>eudicotyledons</taxon>
        <taxon>Gunneridae</taxon>
        <taxon>Pentapetalae</taxon>
        <taxon>asterids</taxon>
        <taxon>campanulids</taxon>
        <taxon>Asterales</taxon>
        <taxon>Asteraceae</taxon>
        <taxon>Cichorioideae</taxon>
        <taxon>Cichorieae</taxon>
        <taxon>Lactucinae</taxon>
        <taxon>Lactuca</taxon>
    </lineage>
</organism>
<name>A0AA35Y9Z3_LACSI</name>
<keyword evidence="4 12" id="KW-0812">Transmembrane</keyword>
<feature type="transmembrane region" description="Helical" evidence="12">
    <location>
        <begin position="79"/>
        <end position="101"/>
    </location>
</feature>
<dbReference type="PROSITE" id="PS50929">
    <property type="entry name" value="ABC_TM1F"/>
    <property type="match status" value="2"/>
</dbReference>
<feature type="transmembrane region" description="Helical" evidence="12">
    <location>
        <begin position="159"/>
        <end position="178"/>
    </location>
</feature>
<dbReference type="InterPro" id="IPR011527">
    <property type="entry name" value="ABC1_TM_dom"/>
</dbReference>
<dbReference type="GO" id="GO:0005524">
    <property type="term" value="F:ATP binding"/>
    <property type="evidence" value="ECO:0007669"/>
    <property type="project" value="UniProtKB-KW"/>
</dbReference>
<dbReference type="SUPFAM" id="SSF90123">
    <property type="entry name" value="ABC transporter transmembrane region"/>
    <property type="match status" value="2"/>
</dbReference>
<dbReference type="InterPro" id="IPR036640">
    <property type="entry name" value="ABC1_TM_sf"/>
</dbReference>
<evidence type="ECO:0000313" key="15">
    <source>
        <dbReference type="EMBL" id="CAI9272744.1"/>
    </source>
</evidence>
<dbReference type="SUPFAM" id="SSF52540">
    <property type="entry name" value="P-loop containing nucleoside triphosphate hydrolases"/>
    <property type="match status" value="2"/>
</dbReference>
<dbReference type="Gene3D" id="3.40.50.300">
    <property type="entry name" value="P-loop containing nucleotide triphosphate hydrolases"/>
    <property type="match status" value="2"/>
</dbReference>
<dbReference type="Gene3D" id="1.20.1560.10">
    <property type="entry name" value="ABC transporter type 1, transmembrane domain"/>
    <property type="match status" value="1"/>
</dbReference>
<dbReference type="InterPro" id="IPR003439">
    <property type="entry name" value="ABC_transporter-like_ATP-bd"/>
</dbReference>
<feature type="transmembrane region" description="Helical" evidence="12">
    <location>
        <begin position="716"/>
        <end position="738"/>
    </location>
</feature>
<feature type="transmembrane region" description="Helical" evidence="12">
    <location>
        <begin position="184"/>
        <end position="203"/>
    </location>
</feature>
<dbReference type="SMART" id="SM00382">
    <property type="entry name" value="AAA"/>
    <property type="match status" value="2"/>
</dbReference>
<gene>
    <name evidence="15" type="ORF">LSALG_LOCUS12935</name>
</gene>
<protein>
    <submittedName>
        <fullName evidence="15">Uncharacterized protein</fullName>
    </submittedName>
</protein>
<feature type="region of interest" description="Disordered" evidence="11">
    <location>
        <begin position="599"/>
        <end position="632"/>
    </location>
</feature>
<dbReference type="FunFam" id="3.40.50.300:FF:000205">
    <property type="entry name" value="ABC transporter B family member 4"/>
    <property type="match status" value="2"/>
</dbReference>
<dbReference type="PANTHER" id="PTHR45136">
    <property type="entry name" value="ABC TRANSPORTER DOMAIN-CONTAINING PROTEIN"/>
    <property type="match status" value="1"/>
</dbReference>
<proteinExistence type="inferred from homology"/>
<evidence type="ECO:0000313" key="16">
    <source>
        <dbReference type="Proteomes" id="UP001177003"/>
    </source>
</evidence>
<evidence type="ECO:0000256" key="2">
    <source>
        <dbReference type="ARBA" id="ARBA00007577"/>
    </source>
</evidence>
<evidence type="ECO:0000256" key="4">
    <source>
        <dbReference type="ARBA" id="ARBA00022692"/>
    </source>
</evidence>
<dbReference type="InterPro" id="IPR027417">
    <property type="entry name" value="P-loop_NTPase"/>
</dbReference>
<dbReference type="Pfam" id="PF00005">
    <property type="entry name" value="ABC_tran"/>
    <property type="match status" value="2"/>
</dbReference>
<dbReference type="CDD" id="cd18577">
    <property type="entry name" value="ABC_6TM_Pgp_ABCB1_D1_like"/>
    <property type="match status" value="1"/>
</dbReference>
<evidence type="ECO:0000256" key="8">
    <source>
        <dbReference type="ARBA" id="ARBA00022989"/>
    </source>
</evidence>
<evidence type="ECO:0000259" key="14">
    <source>
        <dbReference type="PROSITE" id="PS50929"/>
    </source>
</evidence>
<evidence type="ECO:0000256" key="5">
    <source>
        <dbReference type="ARBA" id="ARBA00022737"/>
    </source>
</evidence>
<keyword evidence="3" id="KW-0813">Transport</keyword>
<feature type="domain" description="ABC transmembrane type-1" evidence="14">
    <location>
        <begin position="34"/>
        <end position="322"/>
    </location>
</feature>
<dbReference type="PANTHER" id="PTHR45136:SF2">
    <property type="entry name" value="ABC TRANSPORTER DOMAIN-CONTAINING PROTEIN"/>
    <property type="match status" value="1"/>
</dbReference>
<keyword evidence="16" id="KW-1185">Reference proteome</keyword>
<feature type="domain" description="ABC transporter" evidence="13">
    <location>
        <begin position="996"/>
        <end position="1233"/>
    </location>
</feature>
<evidence type="ECO:0000256" key="9">
    <source>
        <dbReference type="ARBA" id="ARBA00023136"/>
    </source>
</evidence>
<sequence>MSKHNTQTRRKVSNGSFRSIFMHADGADMFLMTFGFLGAVGDGISTPTMFYFTSTIMNSIGDFSSLSNDVFIDKINKNAEYLCFLAVGKFIACFLEGYCWARTAERQASKLRSDYLKAVLRQEVAYFDLNVTSTAEIITSVSSDSLVIQEVISEKVPVFVMYVSLFCGAYAAAFILLWRLAIVALPFIIVLVIPGLIYGRVLMSLSRKIREEYNKAGVVAEQAISSVRTVYSFVGENKSLTEYSAALEGSFKLGLKQGLAKGLAIGSNSVSYIVWSFLIWYGSRLVMYHGARGGTVFAVGAVITFGGVSLGSALSNVRYFSDAMAASERIREVIKRVPEIDSDNMEGEILQQVSGEVEFKNVKFAYPSRPESVIFKDFNLKVPAGKTVALVGGSGSGKSTVIALLQRFYDPQGGEICVDGVRIEKLQLKWLRSQMGLVSQEPALFATTVKENILFGKEDASMDEIIEASKASNAHNFISQLPQAYDTQVGERGIQMSGGQKQRIAIARAIIKSPRILLLDEATSALDSESERVVQDALDRASVGRTTIVIAHRLSTIRNADVIVVVQDGQVVEWGHHDHLIQLENGFYTSLIRLQETKQNDEPITPSPLRPSSVSSTYDFHNTSSRRRSINVSRSNSVNHGAEDKFASQTEQVFPVPSFKRLLAMNIPEFRQALYGSVGAILFGAVQPVYSFGMGSMISVYFLVDHDEIKHKTTMYSLWFAGLAVFTMVINIIQHYNFAAMGEYLTKRVREKMMSKILSFEIGWFDQDENSTGALCSRLAKDANVVRSLVGDRCSLLIQTFSAVTVAFILGLVIAWRLALVMIAVQPLVIIGFYSKRVLLKTMSQKAMKAQEESSKLAAEAVSNLRTVTAFSSQPRILKMLQETQKAPMRESIRQAWYAGFGLALTQSLMPCTWALDFWYAGKLISAGQLGAKALFQTYLILVSTGRTIADAGTMTNDLAKGSDAVQSVFAVLDRYTLIEPEDPDGEKPEIITGHVEIRDVDFAYPARPDVMIFKGFSIDIEAGKSTALVGQSGSGKSTIIGLIERFYDPMKGVVKIDGRDIRSYHLRTLRKYIALVSQEPALFAGTIRENIIYGASGEVSESEVIEAAKAANAHDFIAVLKDGYDTQCGDRGIQLSGGQKQRVAIARAILKNPSVLLLDEATSALDSQSEKVVQDALERMMVGRTNVVVAHRLSTIQSCNTIAVLEKGKVVEKGNHSSLLAKGPTGAYYSLVSLQKPNSA</sequence>
<dbReference type="GO" id="GO:0140359">
    <property type="term" value="F:ABC-type transporter activity"/>
    <property type="evidence" value="ECO:0007669"/>
    <property type="project" value="InterPro"/>
</dbReference>
<dbReference type="InterPro" id="IPR017871">
    <property type="entry name" value="ABC_transporter-like_CS"/>
</dbReference>
<keyword evidence="6" id="KW-0547">Nucleotide-binding</keyword>
<evidence type="ECO:0000256" key="12">
    <source>
        <dbReference type="SAM" id="Phobius"/>
    </source>
</evidence>
<dbReference type="PROSITE" id="PS50893">
    <property type="entry name" value="ABC_TRANSPORTER_2"/>
    <property type="match status" value="2"/>
</dbReference>
<accession>A0AA35Y9Z3</accession>
<evidence type="ECO:0000256" key="6">
    <source>
        <dbReference type="ARBA" id="ARBA00022741"/>
    </source>
</evidence>
<feature type="domain" description="ABC transmembrane type-1" evidence="14">
    <location>
        <begin position="676"/>
        <end position="961"/>
    </location>
</feature>
<dbReference type="CDD" id="cd03249">
    <property type="entry name" value="ABC_MTABC3_MDL1_MDL2"/>
    <property type="match status" value="2"/>
</dbReference>
<feature type="transmembrane region" description="Helical" evidence="12">
    <location>
        <begin position="262"/>
        <end position="282"/>
    </location>
</feature>
<keyword evidence="8 12" id="KW-1133">Transmembrane helix</keyword>
<dbReference type="Pfam" id="PF00664">
    <property type="entry name" value="ABC_membrane"/>
    <property type="match status" value="2"/>
</dbReference>
<keyword evidence="5" id="KW-0677">Repeat</keyword>